<comment type="similarity">
    <text evidence="2">Belongs to the UPF0410 family.</text>
</comment>
<gene>
    <name evidence="8" type="ORF">BRX40_14735</name>
    <name evidence="9" type="ORF">CA257_12645</name>
    <name evidence="10" type="ORF">DAH66_00905</name>
</gene>
<keyword evidence="4 7" id="KW-0812">Transmembrane</keyword>
<evidence type="ECO:0000256" key="7">
    <source>
        <dbReference type="SAM" id="Phobius"/>
    </source>
</evidence>
<dbReference type="Proteomes" id="UP000185161">
    <property type="component" value="Chromosome"/>
</dbReference>
<dbReference type="GO" id="GO:0005886">
    <property type="term" value="C:plasma membrane"/>
    <property type="evidence" value="ECO:0007669"/>
    <property type="project" value="UniProtKB-SubCell"/>
</dbReference>
<organism evidence="8 11">
    <name type="scientific">Sphingomonas koreensis</name>
    <dbReference type="NCBI Taxonomy" id="93064"/>
    <lineage>
        <taxon>Bacteria</taxon>
        <taxon>Pseudomonadati</taxon>
        <taxon>Pseudomonadota</taxon>
        <taxon>Alphaproteobacteria</taxon>
        <taxon>Sphingomonadales</taxon>
        <taxon>Sphingomonadaceae</taxon>
        <taxon>Sphingomonas</taxon>
    </lineage>
</organism>
<dbReference type="EMBL" id="CP018820">
    <property type="protein sequence ID" value="APR55065.1"/>
    <property type="molecule type" value="Genomic_DNA"/>
</dbReference>
<reference evidence="8" key="1">
    <citation type="submission" date="2016-12" db="EMBL/GenBank/DDBJ databases">
        <title>Whole genome sequencing of Sphingomonas koreensis.</title>
        <authorList>
            <person name="Conlan S."/>
            <person name="Thomas P.J."/>
            <person name="Mullikin J."/>
            <person name="Palmore T.N."/>
            <person name="Frank K.M."/>
            <person name="Segre J.A."/>
        </authorList>
    </citation>
    <scope>NUCLEOTIDE SEQUENCE</scope>
    <source>
        <strain evidence="8">ABOJV</strain>
    </source>
</reference>
<feature type="transmembrane region" description="Helical" evidence="7">
    <location>
        <begin position="29"/>
        <end position="48"/>
    </location>
</feature>
<dbReference type="EMBL" id="QQYZ01000001">
    <property type="protein sequence ID" value="RSY90769.1"/>
    <property type="molecule type" value="Genomic_DNA"/>
</dbReference>
<dbReference type="Proteomes" id="UP000286681">
    <property type="component" value="Unassembled WGS sequence"/>
</dbReference>
<reference evidence="9 12" key="4">
    <citation type="submission" date="2018-07" db="EMBL/GenBank/DDBJ databases">
        <title>Genomic and Epidemiologic Investigation of an Indolent Hospital Outbreak.</title>
        <authorList>
            <person name="Johnson R.C."/>
            <person name="Deming C."/>
            <person name="Conlan S."/>
            <person name="Zellmer C.J."/>
            <person name="Michelin A.V."/>
            <person name="Lee-Lin S."/>
            <person name="Thomas P.J."/>
            <person name="Park M."/>
            <person name="Weingarten R.A."/>
            <person name="Less J."/>
            <person name="Dekker J.P."/>
            <person name="Frank K.M."/>
            <person name="Musser K.A."/>
            <person name="Mcquiston J.R."/>
            <person name="Henderson D.K."/>
            <person name="Lau A.F."/>
            <person name="Palmore T.N."/>
            <person name="Segre J.A."/>
        </authorList>
    </citation>
    <scope>NUCLEOTIDE SEQUENCE [LARGE SCALE GENOMIC DNA]</scope>
    <source>
        <strain evidence="10">SK-CDC1_0717</strain>
        <strain evidence="9 12">SK-NIH.Env10_0317</strain>
    </source>
</reference>
<evidence type="ECO:0000256" key="2">
    <source>
        <dbReference type="ARBA" id="ARBA00011006"/>
    </source>
</evidence>
<sequence length="88" mass="9082">MNLIVLLVVGGVLGWLASIVMRTDAQQGIFLNIVVGIVGAVLAGLLITPLIGGATITQEFSLTSLLVSFLGAVVLLGIVNLVRRGSVR</sequence>
<feature type="transmembrane region" description="Helical" evidence="7">
    <location>
        <begin position="60"/>
        <end position="82"/>
    </location>
</feature>
<dbReference type="STRING" id="93064.BRX40_14735"/>
<keyword evidence="3" id="KW-1003">Cell membrane</keyword>
<evidence type="ECO:0000256" key="6">
    <source>
        <dbReference type="ARBA" id="ARBA00023136"/>
    </source>
</evidence>
<keyword evidence="6 7" id="KW-0472">Membrane</keyword>
<dbReference type="PANTHER" id="PTHR33884">
    <property type="entry name" value="UPF0410 PROTEIN YMGE"/>
    <property type="match status" value="1"/>
</dbReference>
<evidence type="ECO:0000313" key="10">
    <source>
        <dbReference type="EMBL" id="RSY90769.1"/>
    </source>
</evidence>
<evidence type="ECO:0000256" key="5">
    <source>
        <dbReference type="ARBA" id="ARBA00022989"/>
    </source>
</evidence>
<dbReference type="Pfam" id="PF04226">
    <property type="entry name" value="Transgly_assoc"/>
    <property type="match status" value="1"/>
</dbReference>
<accession>A0A1L6JGL3</accession>
<protein>
    <submittedName>
        <fullName evidence="9">GlsB/YeaQ/YmgE family stress response membrane protein</fullName>
    </submittedName>
    <submittedName>
        <fullName evidence="8">Transglycosylase</fullName>
    </submittedName>
</protein>
<dbReference type="EMBL" id="QQWO01000009">
    <property type="protein sequence ID" value="RSV02760.1"/>
    <property type="molecule type" value="Genomic_DNA"/>
</dbReference>
<evidence type="ECO:0000256" key="1">
    <source>
        <dbReference type="ARBA" id="ARBA00004651"/>
    </source>
</evidence>
<proteinExistence type="inferred from homology"/>
<keyword evidence="11" id="KW-1185">Reference proteome</keyword>
<evidence type="ECO:0000313" key="8">
    <source>
        <dbReference type="EMBL" id="APR55065.1"/>
    </source>
</evidence>
<comment type="subcellular location">
    <subcellularLocation>
        <location evidence="1">Cell membrane</location>
        <topology evidence="1">Multi-pass membrane protein</topology>
    </subcellularLocation>
</comment>
<evidence type="ECO:0000313" key="9">
    <source>
        <dbReference type="EMBL" id="RSV02760.1"/>
    </source>
</evidence>
<reference evidence="13" key="3">
    <citation type="submission" date="2018-07" db="EMBL/GenBank/DDBJ databases">
        <title>Genomic and Epidemiologic Investigation of an Indolent Hospital Outbreak.</title>
        <authorList>
            <person name="Johnson R.C."/>
            <person name="Deming C."/>
            <person name="Conlan S."/>
            <person name="Zellmer C.J."/>
            <person name="Michelin A.V."/>
            <person name="Lee-Lin S.-Q."/>
            <person name="Thomas P.J."/>
            <person name="Park M."/>
            <person name="Weingarten R.A."/>
            <person name="Less J."/>
            <person name="Dekker J.P."/>
            <person name="Frank K.M."/>
            <person name="Musser K.A."/>
            <person name="Mcquiston J.R."/>
            <person name="Henderson D.K."/>
            <person name="Lau A.F."/>
            <person name="Palmore T.N."/>
            <person name="Segre J.A."/>
        </authorList>
    </citation>
    <scope>NUCLEOTIDE SEQUENCE [LARGE SCALE GENOMIC DNA]</scope>
    <source>
        <strain evidence="13">SK-CDC1_0717</strain>
    </source>
</reference>
<evidence type="ECO:0000256" key="4">
    <source>
        <dbReference type="ARBA" id="ARBA00022692"/>
    </source>
</evidence>
<dbReference type="PANTHER" id="PTHR33884:SF3">
    <property type="entry name" value="UPF0410 PROTEIN YMGE"/>
    <property type="match status" value="1"/>
</dbReference>
<name>A0A1L6JGL3_9SPHN</name>
<evidence type="ECO:0000313" key="12">
    <source>
        <dbReference type="Proteomes" id="UP000286681"/>
    </source>
</evidence>
<dbReference type="Proteomes" id="UP000287746">
    <property type="component" value="Unassembled WGS sequence"/>
</dbReference>
<dbReference type="KEGG" id="skr:BRX40_14735"/>
<evidence type="ECO:0000256" key="3">
    <source>
        <dbReference type="ARBA" id="ARBA00022475"/>
    </source>
</evidence>
<evidence type="ECO:0000313" key="11">
    <source>
        <dbReference type="Proteomes" id="UP000185161"/>
    </source>
</evidence>
<dbReference type="OrthoDB" id="964123at2"/>
<dbReference type="AlphaFoldDB" id="A0A1L6JGL3"/>
<reference evidence="11" key="2">
    <citation type="submission" date="2016-12" db="EMBL/GenBank/DDBJ databases">
        <title>Whole genome sequencing of Sphingomonas sp. ABOJV.</title>
        <authorList>
            <person name="Conlan S."/>
            <person name="Thomas P.J."/>
            <person name="Mullikin J."/>
            <person name="Palmore T.N."/>
            <person name="Frank K.M."/>
            <person name="Segre J.A."/>
        </authorList>
    </citation>
    <scope>NUCLEOTIDE SEQUENCE [LARGE SCALE GENOMIC DNA]</scope>
    <source>
        <strain evidence="11">ABOJV</strain>
    </source>
</reference>
<dbReference type="InterPro" id="IPR007341">
    <property type="entry name" value="Transgly_assoc"/>
</dbReference>
<evidence type="ECO:0000313" key="13">
    <source>
        <dbReference type="Proteomes" id="UP000287746"/>
    </source>
</evidence>
<keyword evidence="5 7" id="KW-1133">Transmembrane helix</keyword>